<reference evidence="1 2" key="1">
    <citation type="submission" date="2019-11" db="EMBL/GenBank/DDBJ databases">
        <authorList>
            <person name="Holert J."/>
        </authorList>
    </citation>
    <scope>NUCLEOTIDE SEQUENCE [LARGE SCALE GENOMIC DNA]</scope>
    <source>
        <strain evidence="1">SB11_3</strain>
    </source>
</reference>
<dbReference type="OrthoDB" id="9961690at2"/>
<keyword evidence="2" id="KW-1185">Reference proteome</keyword>
<protein>
    <submittedName>
        <fullName evidence="1">Uncharacterized protein</fullName>
    </submittedName>
</protein>
<accession>A0A5S9PK38</accession>
<dbReference type="EMBL" id="CACSIO010000012">
    <property type="protein sequence ID" value="CAA0104679.1"/>
    <property type="molecule type" value="Genomic_DNA"/>
</dbReference>
<dbReference type="Proteomes" id="UP000441399">
    <property type="component" value="Unassembled WGS sequence"/>
</dbReference>
<gene>
    <name evidence="1" type="ORF">OPDIPICF_00879</name>
</gene>
<organism evidence="1 2">
    <name type="scientific">BD1-7 clade bacterium</name>
    <dbReference type="NCBI Taxonomy" id="2029982"/>
    <lineage>
        <taxon>Bacteria</taxon>
        <taxon>Pseudomonadati</taxon>
        <taxon>Pseudomonadota</taxon>
        <taxon>Gammaproteobacteria</taxon>
        <taxon>Cellvibrionales</taxon>
        <taxon>Spongiibacteraceae</taxon>
        <taxon>BD1-7 clade</taxon>
    </lineage>
</organism>
<evidence type="ECO:0000313" key="1">
    <source>
        <dbReference type="EMBL" id="CAA0104679.1"/>
    </source>
</evidence>
<proteinExistence type="predicted"/>
<evidence type="ECO:0000313" key="2">
    <source>
        <dbReference type="Proteomes" id="UP000441399"/>
    </source>
</evidence>
<name>A0A5S9PK38_9GAMM</name>
<dbReference type="AlphaFoldDB" id="A0A5S9PK38"/>
<sequence>MKDCIIDIVDRSYVSDIEIQMCSNEKTYSLQIKCLNGAASKPYEVVAETQHPSIDEIKTKVIGAYNLLKDEETTAATLLLHDLVSKFEGDHL</sequence>